<protein>
    <submittedName>
        <fullName evidence="2">Uncharacterized protein</fullName>
    </submittedName>
</protein>
<keyword evidence="3" id="KW-1185">Reference proteome</keyword>
<organism evidence="2 3">
    <name type="scientific">Halomonas beimenensis</name>
    <dbReference type="NCBI Taxonomy" id="475662"/>
    <lineage>
        <taxon>Bacteria</taxon>
        <taxon>Pseudomonadati</taxon>
        <taxon>Pseudomonadota</taxon>
        <taxon>Gammaproteobacteria</taxon>
        <taxon>Oceanospirillales</taxon>
        <taxon>Halomonadaceae</taxon>
        <taxon>Halomonas</taxon>
    </lineage>
</organism>
<evidence type="ECO:0000313" key="2">
    <source>
        <dbReference type="EMBL" id="ATJ83408.1"/>
    </source>
</evidence>
<accession>A0A291P971</accession>
<proteinExistence type="predicted"/>
<name>A0A291P971_9GAMM</name>
<feature type="compositionally biased region" description="Basic and acidic residues" evidence="1">
    <location>
        <begin position="151"/>
        <end position="168"/>
    </location>
</feature>
<dbReference type="EMBL" id="CP021435">
    <property type="protein sequence ID" value="ATJ83408.1"/>
    <property type="molecule type" value="Genomic_DNA"/>
</dbReference>
<reference evidence="2 3" key="1">
    <citation type="journal article" date="2017" name="Sci. Rep.">
        <title>Revealing the Saline Adaptation Strategies of the Halophilic Bacterium Halomonas beimenensis through High-throughput Omics and Transposon Mutagenesis Approaches.</title>
        <authorList>
            <person name="Chen Y.H."/>
            <person name="Lin S.S."/>
            <person name="Shyu Y.T."/>
        </authorList>
    </citation>
    <scope>NUCLEOTIDE SEQUENCE [LARGE SCALE GENOMIC DNA]</scope>
    <source>
        <strain evidence="2 3">NTU-111</strain>
    </source>
</reference>
<feature type="region of interest" description="Disordered" evidence="1">
    <location>
        <begin position="141"/>
        <end position="168"/>
    </location>
</feature>
<evidence type="ECO:0000313" key="3">
    <source>
        <dbReference type="Proteomes" id="UP000219993"/>
    </source>
</evidence>
<dbReference type="AlphaFoldDB" id="A0A291P971"/>
<dbReference type="Proteomes" id="UP000219993">
    <property type="component" value="Chromosome"/>
</dbReference>
<evidence type="ECO:0000256" key="1">
    <source>
        <dbReference type="SAM" id="MobiDB-lite"/>
    </source>
</evidence>
<gene>
    <name evidence="2" type="ORF">BEI_2421</name>
</gene>
<sequence>MPDGVPYTDEVFFEHHKSQPFRTVVQEQSAGTLRPDLTARLRNGSILFIEIYVTHAVEEAKAKALDNLMEVDLSNLTPEQKTDPDLLRQAVLESAPRRWFLCSLYDNLKRVKQAQATLSASAPDEWMRREQAKRELKLKRERAAAQAQAREQGRKRMEANKKSRDWQRRQHQHLIDHLAAARSDDYEQARLEVRTANHEAKLMREDAFRTPGRLITRGRQATFVGIPVQGDWIINADSEAWQALVVLDHLLCKRKGAQVNIGQCVSAIKNRFGILPWMRELNALKREQSRQDAREGRSQGPTKLWYLTGEENRSIVNPVTVVIRYLEVLSAPNIQILDAIRSNGKAHFRLRDNRLDRIMANIDHYADECDQMYRTHLRKKK</sequence>
<dbReference type="KEGG" id="hbe:BEI_2421"/>